<evidence type="ECO:0000313" key="2">
    <source>
        <dbReference type="Proteomes" id="UP000789405"/>
    </source>
</evidence>
<dbReference type="Proteomes" id="UP000789405">
    <property type="component" value="Unassembled WGS sequence"/>
</dbReference>
<protein>
    <submittedName>
        <fullName evidence="1">28024_t:CDS:1</fullName>
    </submittedName>
</protein>
<dbReference type="AlphaFoldDB" id="A0A9N9JYF8"/>
<keyword evidence="2" id="KW-1185">Reference proteome</keyword>
<dbReference type="OrthoDB" id="2436760at2759"/>
<name>A0A9N9JYF8_9GLOM</name>
<proteinExistence type="predicted"/>
<evidence type="ECO:0000313" key="1">
    <source>
        <dbReference type="EMBL" id="CAG8799864.1"/>
    </source>
</evidence>
<gene>
    <name evidence="1" type="ORF">DERYTH_LOCUS23147</name>
</gene>
<dbReference type="EMBL" id="CAJVPY010034319">
    <property type="protein sequence ID" value="CAG8799864.1"/>
    <property type="molecule type" value="Genomic_DNA"/>
</dbReference>
<reference evidence="1" key="1">
    <citation type="submission" date="2021-06" db="EMBL/GenBank/DDBJ databases">
        <authorList>
            <person name="Kallberg Y."/>
            <person name="Tangrot J."/>
            <person name="Rosling A."/>
        </authorList>
    </citation>
    <scope>NUCLEOTIDE SEQUENCE</scope>
    <source>
        <strain evidence="1">MA453B</strain>
    </source>
</reference>
<feature type="non-terminal residue" evidence="1">
    <location>
        <position position="56"/>
    </location>
</feature>
<sequence length="56" mass="6389">MPKPHNFREFFTLVDNPTNKTNAKAVCNFCALKNDRTLVAALIPECYMTNKAILCR</sequence>
<accession>A0A9N9JYF8</accession>
<organism evidence="1 2">
    <name type="scientific">Dentiscutata erythropus</name>
    <dbReference type="NCBI Taxonomy" id="1348616"/>
    <lineage>
        <taxon>Eukaryota</taxon>
        <taxon>Fungi</taxon>
        <taxon>Fungi incertae sedis</taxon>
        <taxon>Mucoromycota</taxon>
        <taxon>Glomeromycotina</taxon>
        <taxon>Glomeromycetes</taxon>
        <taxon>Diversisporales</taxon>
        <taxon>Gigasporaceae</taxon>
        <taxon>Dentiscutata</taxon>
    </lineage>
</organism>
<comment type="caution">
    <text evidence="1">The sequence shown here is derived from an EMBL/GenBank/DDBJ whole genome shotgun (WGS) entry which is preliminary data.</text>
</comment>